<comment type="caution">
    <text evidence="1">The sequence shown here is derived from an EMBL/GenBank/DDBJ whole genome shotgun (WGS) entry which is preliminary data.</text>
</comment>
<proteinExistence type="predicted"/>
<evidence type="ECO:0000313" key="1">
    <source>
        <dbReference type="EMBL" id="KAK7597744.1"/>
    </source>
</evidence>
<organism evidence="1 2">
    <name type="scientific">Parthenolecanium corni</name>
    <dbReference type="NCBI Taxonomy" id="536013"/>
    <lineage>
        <taxon>Eukaryota</taxon>
        <taxon>Metazoa</taxon>
        <taxon>Ecdysozoa</taxon>
        <taxon>Arthropoda</taxon>
        <taxon>Hexapoda</taxon>
        <taxon>Insecta</taxon>
        <taxon>Pterygota</taxon>
        <taxon>Neoptera</taxon>
        <taxon>Paraneoptera</taxon>
        <taxon>Hemiptera</taxon>
        <taxon>Sternorrhyncha</taxon>
        <taxon>Coccoidea</taxon>
        <taxon>Coccidae</taxon>
        <taxon>Parthenolecanium</taxon>
    </lineage>
</organism>
<dbReference type="Proteomes" id="UP001367676">
    <property type="component" value="Unassembled WGS sequence"/>
</dbReference>
<dbReference type="AlphaFoldDB" id="A0AAN9TYW7"/>
<evidence type="ECO:0000313" key="2">
    <source>
        <dbReference type="Proteomes" id="UP001367676"/>
    </source>
</evidence>
<keyword evidence="2" id="KW-1185">Reference proteome</keyword>
<name>A0AAN9TYW7_9HEMI</name>
<protein>
    <submittedName>
        <fullName evidence="1">Uncharacterized protein</fullName>
    </submittedName>
</protein>
<sequence>MVSFPDCQLQRREVVSISMLSTRGHHRRISVADYPKSRPFFALRDTEGESDNIDIGKLPHCALAPVTKRFSAGCWTLGGILSQPCLHKYLPRVAGHEIKTGNDVSDHLWRHTLKLTLLLFAGSQYLKTPTVAEFDTVCKSFQQSVM</sequence>
<dbReference type="EMBL" id="JBBCAQ010000017">
    <property type="protein sequence ID" value="KAK7597744.1"/>
    <property type="molecule type" value="Genomic_DNA"/>
</dbReference>
<gene>
    <name evidence="1" type="ORF">V9T40_009969</name>
</gene>
<accession>A0AAN9TYW7</accession>
<reference evidence="1 2" key="1">
    <citation type="submission" date="2024-03" db="EMBL/GenBank/DDBJ databases">
        <title>Adaptation during the transition from Ophiocordyceps entomopathogen to insect associate is accompanied by gene loss and intensified selection.</title>
        <authorList>
            <person name="Ward C.M."/>
            <person name="Onetto C.A."/>
            <person name="Borneman A.R."/>
        </authorList>
    </citation>
    <scope>NUCLEOTIDE SEQUENCE [LARGE SCALE GENOMIC DNA]</scope>
    <source>
        <strain evidence="1">AWRI1</strain>
        <tissue evidence="1">Single Adult Female</tissue>
    </source>
</reference>